<dbReference type="InterPro" id="IPR045862">
    <property type="entry name" value="Trf4-like"/>
</dbReference>
<dbReference type="InterPro" id="IPR002934">
    <property type="entry name" value="Polymerase_NTP_transf_dom"/>
</dbReference>
<protein>
    <submittedName>
        <fullName evidence="3">Uncharacterized protein TCIL3000_9_2600</fullName>
    </submittedName>
</protein>
<dbReference type="GO" id="GO:0031499">
    <property type="term" value="C:TRAMP complex"/>
    <property type="evidence" value="ECO:0007669"/>
    <property type="project" value="TreeGrafter"/>
</dbReference>
<dbReference type="GO" id="GO:0031123">
    <property type="term" value="P:RNA 3'-end processing"/>
    <property type="evidence" value="ECO:0007669"/>
    <property type="project" value="TreeGrafter"/>
</dbReference>
<dbReference type="Gene3D" id="3.30.460.10">
    <property type="entry name" value="Beta Polymerase, domain 2"/>
    <property type="match status" value="1"/>
</dbReference>
<feature type="region of interest" description="Disordered" evidence="1">
    <location>
        <begin position="245"/>
        <end position="290"/>
    </location>
</feature>
<dbReference type="SUPFAM" id="SSF81301">
    <property type="entry name" value="Nucleotidyltransferase"/>
    <property type="match status" value="1"/>
</dbReference>
<feature type="region of interest" description="Disordered" evidence="1">
    <location>
        <begin position="568"/>
        <end position="590"/>
    </location>
</feature>
<dbReference type="PANTHER" id="PTHR23092">
    <property type="entry name" value="POLY(A) RNA POLYMERASE"/>
    <property type="match status" value="1"/>
</dbReference>
<name>G0UTZ9_TRYCI</name>
<feature type="region of interest" description="Disordered" evidence="1">
    <location>
        <begin position="85"/>
        <end position="106"/>
    </location>
</feature>
<reference evidence="3" key="1">
    <citation type="journal article" date="2012" name="Proc. Natl. Acad. Sci. U.S.A.">
        <title>Antigenic diversity is generated by distinct evolutionary mechanisms in African trypanosome species.</title>
        <authorList>
            <person name="Jackson A.P."/>
            <person name="Berry A."/>
            <person name="Aslett M."/>
            <person name="Allison H.C."/>
            <person name="Burton P."/>
            <person name="Vavrova-Anderson J."/>
            <person name="Brown R."/>
            <person name="Browne H."/>
            <person name="Corton N."/>
            <person name="Hauser H."/>
            <person name="Gamble J."/>
            <person name="Gilderthorp R."/>
            <person name="Marcello L."/>
            <person name="McQuillan J."/>
            <person name="Otto T.D."/>
            <person name="Quail M.A."/>
            <person name="Sanders M.J."/>
            <person name="van Tonder A."/>
            <person name="Ginger M.L."/>
            <person name="Field M.C."/>
            <person name="Barry J.D."/>
            <person name="Hertz-Fowler C."/>
            <person name="Berriman M."/>
        </authorList>
    </citation>
    <scope>NUCLEOTIDE SEQUENCE</scope>
    <source>
        <strain evidence="3">IL3000</strain>
    </source>
</reference>
<feature type="region of interest" description="Disordered" evidence="1">
    <location>
        <begin position="834"/>
        <end position="854"/>
    </location>
</feature>
<dbReference type="AlphaFoldDB" id="G0UTZ9"/>
<dbReference type="EMBL" id="HE575322">
    <property type="protein sequence ID" value="CCC92863.1"/>
    <property type="molecule type" value="Genomic_DNA"/>
</dbReference>
<accession>G0UTZ9</accession>
<dbReference type="SUPFAM" id="SSF81631">
    <property type="entry name" value="PAP/OAS1 substrate-binding domain"/>
    <property type="match status" value="1"/>
</dbReference>
<feature type="compositionally biased region" description="Polar residues" evidence="1">
    <location>
        <begin position="27"/>
        <end position="36"/>
    </location>
</feature>
<dbReference type="GO" id="GO:0005730">
    <property type="term" value="C:nucleolus"/>
    <property type="evidence" value="ECO:0007669"/>
    <property type="project" value="TreeGrafter"/>
</dbReference>
<evidence type="ECO:0000256" key="1">
    <source>
        <dbReference type="SAM" id="MobiDB-lite"/>
    </source>
</evidence>
<dbReference type="GO" id="GO:0003729">
    <property type="term" value="F:mRNA binding"/>
    <property type="evidence" value="ECO:0007669"/>
    <property type="project" value="TreeGrafter"/>
</dbReference>
<feature type="compositionally biased region" description="Polar residues" evidence="1">
    <location>
        <begin position="838"/>
        <end position="848"/>
    </location>
</feature>
<feature type="compositionally biased region" description="Basic and acidic residues" evidence="1">
    <location>
        <begin position="37"/>
        <end position="48"/>
    </location>
</feature>
<dbReference type="GO" id="GO:1990817">
    <property type="term" value="F:poly(A) RNA polymerase activity"/>
    <property type="evidence" value="ECO:0007669"/>
    <property type="project" value="InterPro"/>
</dbReference>
<dbReference type="PANTHER" id="PTHR23092:SF47">
    <property type="entry name" value="POLYMERASE SIGMA, PUTATIVE-RELATED"/>
    <property type="match status" value="1"/>
</dbReference>
<dbReference type="InterPro" id="IPR043519">
    <property type="entry name" value="NT_sf"/>
</dbReference>
<dbReference type="Pfam" id="PF01909">
    <property type="entry name" value="NTP_transf_2"/>
    <property type="match status" value="1"/>
</dbReference>
<feature type="compositionally biased region" description="Polar residues" evidence="1">
    <location>
        <begin position="255"/>
        <end position="270"/>
    </location>
</feature>
<feature type="compositionally biased region" description="Basic and acidic residues" evidence="1">
    <location>
        <begin position="276"/>
        <end position="290"/>
    </location>
</feature>
<feature type="domain" description="Polymerase nucleotidyl transferase" evidence="2">
    <location>
        <begin position="508"/>
        <end position="560"/>
    </location>
</feature>
<dbReference type="Gene3D" id="1.10.1410.10">
    <property type="match status" value="1"/>
</dbReference>
<sequence>MRHASEVGETASRSELVDGLVGCKGGSDTSSSSPEQAQDRQAHHEVSRAKTAASGAVKGYEQVKAGLKQGSALLADRTSSSVLAASVKGGEHSSVKSGGSALEGKVSGKQRSLDISKCATEVALPVTSQPLAIHAAMGATGKGKRVVTDAAKSISRGERSSECDKEDSTAFSVGSEAVKGTAELPPCRAAVAVGSGVDTKVTNDPVDVAGGLENVQVSSSGNGTPPKRIVSAKNMSKNTIVSCDSENRGPKEHTVQMSKTTAVRTRNSGSPVVGSKADHKTRGRSDDKGETVWLRQRARTAVPSAISTPSYKRILDGTRDERWRFVPYDNIIDNSAISEGFRQRHSVTPGGRPDLSVQPVMVVPDCNSNNFDFPRDVDGASVSDRSVVTRPVSPHHLVGGTGARTPLYQCNVTHEAVTDNGSMNKWPTAEPSEVPTAQKAQSSGLVSSLNEAIKITGTSGHTPQWSTPPSYDFVTTLEIYVDTCLGLRESDRKCRQDFVARLQSITTKSLGPRARLQIHGSITTDLALPSSDIDILVTDYDPLSPLQAIQQLSKAIESITAEEMEALSAKRSGETPVEAEDKHKSGQSSDLVENAVVTVTEKIVVDASEVDENMLASNADTGEPDCIARVEEEEAEYRLQIERDYVLSTRVGPNAAAVGLHSYITPMMSQQLPQFPPLGRRRLYVPTVDGPLYQVQTIISTRVPVIKVVEKMTGFRCDITFAGGEHWQSMQLTNQLLKRYPVSRGLILFLKHCVHQMGIGDSQPGDMTSFAIYLLVLHFFNELTRHLDLLARGQGRRQQQQKMEEEATLNARHIADSASRSTGGAGSLRVPHLHVQRSPGTHSGSRVPSQRMARPTSLMKRFPCWRTC</sequence>
<proteinExistence type="predicted"/>
<dbReference type="VEuPathDB" id="TriTrypDB:TcIL3000_9_2600"/>
<feature type="region of interest" description="Disordered" evidence="1">
    <location>
        <begin position="1"/>
        <end position="57"/>
    </location>
</feature>
<feature type="compositionally biased region" description="Basic and acidic residues" evidence="1">
    <location>
        <begin position="245"/>
        <end position="254"/>
    </location>
</feature>
<evidence type="ECO:0000259" key="2">
    <source>
        <dbReference type="Pfam" id="PF01909"/>
    </source>
</evidence>
<gene>
    <name evidence="3" type="ORF">TCIL3000_9_2600</name>
</gene>
<organism evidence="3">
    <name type="scientific">Trypanosoma congolense (strain IL3000)</name>
    <dbReference type="NCBI Taxonomy" id="1068625"/>
    <lineage>
        <taxon>Eukaryota</taxon>
        <taxon>Discoba</taxon>
        <taxon>Euglenozoa</taxon>
        <taxon>Kinetoplastea</taxon>
        <taxon>Metakinetoplastina</taxon>
        <taxon>Trypanosomatida</taxon>
        <taxon>Trypanosomatidae</taxon>
        <taxon>Trypanosoma</taxon>
        <taxon>Nannomonas</taxon>
    </lineage>
</organism>
<dbReference type="GO" id="GO:0043634">
    <property type="term" value="P:polyadenylation-dependent ncRNA catabolic process"/>
    <property type="evidence" value="ECO:0007669"/>
    <property type="project" value="TreeGrafter"/>
</dbReference>
<evidence type="ECO:0000313" key="3">
    <source>
        <dbReference type="EMBL" id="CCC92863.1"/>
    </source>
</evidence>